<feature type="region of interest" description="Disordered" evidence="1">
    <location>
        <begin position="1"/>
        <end position="43"/>
    </location>
</feature>
<evidence type="ECO:0000313" key="4">
    <source>
        <dbReference type="WBParaSite" id="OFLC_0000697401-mRNA-1"/>
    </source>
</evidence>
<evidence type="ECO:0000313" key="3">
    <source>
        <dbReference type="Proteomes" id="UP000267606"/>
    </source>
</evidence>
<sequence>MERDISMNNLDEAKPENENRQSDIESENAENTENASEIPNDPLVTLNEVIEAHEELEAEAEALLGGANANVCTYPEVIF</sequence>
<keyword evidence="3" id="KW-1185">Reference proteome</keyword>
<dbReference type="EMBL" id="UZAJ01006982">
    <property type="protein sequence ID" value="VDO48707.1"/>
    <property type="molecule type" value="Genomic_DNA"/>
</dbReference>
<name>A0A183HHL3_9BILA</name>
<proteinExistence type="predicted"/>
<dbReference type="STRING" id="387005.A0A183HHL3"/>
<evidence type="ECO:0000313" key="2">
    <source>
        <dbReference type="EMBL" id="VDO48707.1"/>
    </source>
</evidence>
<dbReference type="Proteomes" id="UP000267606">
    <property type="component" value="Unassembled WGS sequence"/>
</dbReference>
<dbReference type="AlphaFoldDB" id="A0A183HHL3"/>
<feature type="compositionally biased region" description="Basic and acidic residues" evidence="1">
    <location>
        <begin position="1"/>
        <end position="23"/>
    </location>
</feature>
<gene>
    <name evidence="2" type="ORF">OFLC_LOCUS6977</name>
</gene>
<reference evidence="4" key="1">
    <citation type="submission" date="2016-06" db="UniProtKB">
        <authorList>
            <consortium name="WormBaseParasite"/>
        </authorList>
    </citation>
    <scope>IDENTIFICATION</scope>
</reference>
<protein>
    <submittedName>
        <fullName evidence="2 4">Uncharacterized protein</fullName>
    </submittedName>
</protein>
<reference evidence="2 3" key="2">
    <citation type="submission" date="2018-11" db="EMBL/GenBank/DDBJ databases">
        <authorList>
            <consortium name="Pathogen Informatics"/>
        </authorList>
    </citation>
    <scope>NUCLEOTIDE SEQUENCE [LARGE SCALE GENOMIC DNA]</scope>
</reference>
<evidence type="ECO:0000256" key="1">
    <source>
        <dbReference type="SAM" id="MobiDB-lite"/>
    </source>
</evidence>
<accession>A0A183HHL3</accession>
<dbReference type="WBParaSite" id="OFLC_0000697401-mRNA-1">
    <property type="protein sequence ID" value="OFLC_0000697401-mRNA-1"/>
    <property type="gene ID" value="OFLC_0000697401"/>
</dbReference>
<organism evidence="4">
    <name type="scientific">Onchocerca flexuosa</name>
    <dbReference type="NCBI Taxonomy" id="387005"/>
    <lineage>
        <taxon>Eukaryota</taxon>
        <taxon>Metazoa</taxon>
        <taxon>Ecdysozoa</taxon>
        <taxon>Nematoda</taxon>
        <taxon>Chromadorea</taxon>
        <taxon>Rhabditida</taxon>
        <taxon>Spirurina</taxon>
        <taxon>Spiruromorpha</taxon>
        <taxon>Filarioidea</taxon>
        <taxon>Onchocercidae</taxon>
        <taxon>Onchocerca</taxon>
    </lineage>
</organism>